<reference evidence="1" key="1">
    <citation type="submission" date="2021-01" db="EMBL/GenBank/DDBJ databases">
        <title>Complete genome sequence of Clostridiales bacterium R-7.</title>
        <authorList>
            <person name="Mahoney-Kurpe S.C."/>
            <person name="Palevich N."/>
            <person name="Koike S."/>
            <person name="Moon C.D."/>
            <person name="Attwood G.T."/>
        </authorList>
    </citation>
    <scope>NUCLEOTIDE SEQUENCE</scope>
    <source>
        <strain evidence="1">R-7</strain>
    </source>
</reference>
<organism evidence="1 2">
    <name type="scientific">Aristaeella hokkaidonensis</name>
    <dbReference type="NCBI Taxonomy" id="3046382"/>
    <lineage>
        <taxon>Bacteria</taxon>
        <taxon>Bacillati</taxon>
        <taxon>Bacillota</taxon>
        <taxon>Clostridia</taxon>
        <taxon>Eubacteriales</taxon>
        <taxon>Aristaeellaceae</taxon>
        <taxon>Aristaeella</taxon>
    </lineage>
</organism>
<sequence length="418" mass="44760">MSKRICMLCVGMMLIILMLLAGSATMAEDKATPTDLDPADFVIENGVLVQCNSDAFSVTVPDGVKVIGPNAFKGKDKLQSVVLPNSVEVISQEAFADCKKLKLIVLTEDTKLKEIGSKAFLNCIKLNRDFVPEGCTVAEDAFEGAAPAPSQVPETPTPAPEGPTPTPTPAPETPAPEVTPDHNPPEPETEEPTEPEDGGEGGGFPGGGGGGGGASRPRIPHSKNKEPIGPDYDLLDLKELEKKQNDVMNQLTLGRETLALTLNRAADSETGEGFTVTGMNWQKEAGNEQIDTLILTAANPEDGKQNVWSMNGEVLRKMNKSGIEHLVLRSGDQIAVMETEGFLAGWNYDEMRSRGTANRRFEYEIGIGGDAPAVWQVQVEGKTYELTTDEHAGIFMTGVYSGPAGALDEPYDQLFATK</sequence>
<keyword evidence="2" id="KW-1185">Reference proteome</keyword>
<evidence type="ECO:0000313" key="2">
    <source>
        <dbReference type="Proteomes" id="UP000682782"/>
    </source>
</evidence>
<dbReference type="EMBL" id="CP068393">
    <property type="protein sequence ID" value="QUC66094.1"/>
    <property type="molecule type" value="Genomic_DNA"/>
</dbReference>
<protein>
    <submittedName>
        <fullName evidence="1">Leucine-rich repeat domain-containing protein</fullName>
    </submittedName>
</protein>
<name>A0AC61N4M2_9FIRM</name>
<proteinExistence type="predicted"/>
<evidence type="ECO:0000313" key="1">
    <source>
        <dbReference type="EMBL" id="QUC66094.1"/>
    </source>
</evidence>
<accession>A0AC61N4M2</accession>
<dbReference type="Proteomes" id="UP000682782">
    <property type="component" value="Chromosome"/>
</dbReference>
<gene>
    <name evidence="1" type="ORF">JYE49_09450</name>
</gene>